<proteinExistence type="predicted"/>
<reference evidence="3" key="1">
    <citation type="submission" date="2016-10" db="EMBL/GenBank/DDBJ databases">
        <authorList>
            <person name="Varghese N."/>
            <person name="Submissions S."/>
        </authorList>
    </citation>
    <scope>NUCLEOTIDE SEQUENCE [LARGE SCALE GENOMIC DNA]</scope>
    <source>
        <strain evidence="3">DSM 45079</strain>
    </source>
</reference>
<evidence type="ECO:0000313" key="3">
    <source>
        <dbReference type="Proteomes" id="UP000182977"/>
    </source>
</evidence>
<protein>
    <submittedName>
        <fullName evidence="2">Transcriptional regulator, AbiEi antitoxin, Type IV TA system</fullName>
    </submittedName>
</protein>
<gene>
    <name evidence="2" type="ORF">SAMN04488563_3283</name>
</gene>
<dbReference type="STRING" id="419479.SAMN04488563_3283"/>
<name>A0A1H2K0B6_9ACTN</name>
<evidence type="ECO:0000259" key="1">
    <source>
        <dbReference type="Pfam" id="PF13338"/>
    </source>
</evidence>
<evidence type="ECO:0000313" key="2">
    <source>
        <dbReference type="EMBL" id="SDU62157.1"/>
    </source>
</evidence>
<dbReference type="InterPro" id="IPR025159">
    <property type="entry name" value="AbiEi_N"/>
</dbReference>
<sequence length="210" mass="22740">MSTLSFMTESRHDATERALAALRRLPATFTYSEATAAGLHHRALYGLRDAGVIEALGRGLYRRADAALVDPTLAEVAARVPVATLCLTSALVEHGLSDAIPPAPHLALPRGHRFPATSGPVSWHAFAPATFELGRESLTVDTDLRLGLYSAERTLVDTFRLRHVVGADEAYEALRRWSGRRGSRPARLLELAGHFPGAVAPLRHALEVLL</sequence>
<keyword evidence="3" id="KW-1185">Reference proteome</keyword>
<dbReference type="Pfam" id="PF13338">
    <property type="entry name" value="AbiEi_4"/>
    <property type="match status" value="1"/>
</dbReference>
<dbReference type="Proteomes" id="UP000182977">
    <property type="component" value="Chromosome I"/>
</dbReference>
<dbReference type="EMBL" id="LT629791">
    <property type="protein sequence ID" value="SDU62157.1"/>
    <property type="molecule type" value="Genomic_DNA"/>
</dbReference>
<dbReference type="AlphaFoldDB" id="A0A1H2K0B6"/>
<accession>A0A1H2K0B6</accession>
<organism evidence="2 3">
    <name type="scientific">Jiangella alkaliphila</name>
    <dbReference type="NCBI Taxonomy" id="419479"/>
    <lineage>
        <taxon>Bacteria</taxon>
        <taxon>Bacillati</taxon>
        <taxon>Actinomycetota</taxon>
        <taxon>Actinomycetes</taxon>
        <taxon>Jiangellales</taxon>
        <taxon>Jiangellaceae</taxon>
        <taxon>Jiangella</taxon>
    </lineage>
</organism>
<feature type="domain" description="AbiEi antitoxin N-terminal" evidence="1">
    <location>
        <begin position="17"/>
        <end position="63"/>
    </location>
</feature>